<gene>
    <name evidence="9" type="ORF">F1654_12665</name>
</gene>
<keyword evidence="2 7" id="KW-0929">Antimicrobial</keyword>
<dbReference type="InterPro" id="IPR002196">
    <property type="entry name" value="Glyco_hydro_24"/>
</dbReference>
<dbReference type="InterPro" id="IPR034690">
    <property type="entry name" value="Endolysin_T4_type"/>
</dbReference>
<dbReference type="HAMAP" id="MF_04110">
    <property type="entry name" value="ENDOLYSIN_T4"/>
    <property type="match status" value="1"/>
</dbReference>
<proteinExistence type="inferred from homology"/>
<comment type="caution">
    <text evidence="9">The sequence shown here is derived from an EMBL/GenBank/DDBJ whole genome shotgun (WGS) entry which is preliminary data.</text>
</comment>
<dbReference type="Gene3D" id="3.40.50.1460">
    <property type="match status" value="1"/>
</dbReference>
<dbReference type="GO" id="GO:0003796">
    <property type="term" value="F:lysozyme activity"/>
    <property type="evidence" value="ECO:0007669"/>
    <property type="project" value="UniProtKB-EC"/>
</dbReference>
<dbReference type="RefSeq" id="WP_150023918.1">
    <property type="nucleotide sequence ID" value="NZ_VWOJ01000004.1"/>
</dbReference>
<dbReference type="InterPro" id="IPR051018">
    <property type="entry name" value="Bacteriophage_GH24"/>
</dbReference>
<evidence type="ECO:0000313" key="9">
    <source>
        <dbReference type="EMBL" id="KAA5801731.1"/>
    </source>
</evidence>
<reference evidence="9 10" key="1">
    <citation type="submission" date="2019-09" db="EMBL/GenBank/DDBJ databases">
        <authorList>
            <person name="Kevbrin V."/>
            <person name="Grouzdev D.S."/>
        </authorList>
    </citation>
    <scope>NUCLEOTIDE SEQUENCE [LARGE SCALE GENOMIC DNA]</scope>
    <source>
        <strain evidence="9 10">G-192</strain>
    </source>
</reference>
<organism evidence="9 10">
    <name type="scientific">Alkalicaulis satelles</name>
    <dbReference type="NCBI Taxonomy" id="2609175"/>
    <lineage>
        <taxon>Bacteria</taxon>
        <taxon>Pseudomonadati</taxon>
        <taxon>Pseudomonadota</taxon>
        <taxon>Alphaproteobacteria</taxon>
        <taxon>Maricaulales</taxon>
        <taxon>Maricaulaceae</taxon>
        <taxon>Alkalicaulis</taxon>
    </lineage>
</organism>
<dbReference type="InterPro" id="IPR033907">
    <property type="entry name" value="Endolysin_autolysin"/>
</dbReference>
<evidence type="ECO:0000256" key="7">
    <source>
        <dbReference type="RuleBase" id="RU003788"/>
    </source>
</evidence>
<dbReference type="InterPro" id="IPR023347">
    <property type="entry name" value="Lysozyme_dom_sf"/>
</dbReference>
<dbReference type="SUPFAM" id="SSF53955">
    <property type="entry name" value="Lysozyme-like"/>
    <property type="match status" value="2"/>
</dbReference>
<dbReference type="Proteomes" id="UP000325122">
    <property type="component" value="Unassembled WGS sequence"/>
</dbReference>
<keyword evidence="10" id="KW-1185">Reference proteome</keyword>
<evidence type="ECO:0000256" key="5">
    <source>
        <dbReference type="ARBA" id="ARBA00023200"/>
    </source>
</evidence>
<evidence type="ECO:0000256" key="4">
    <source>
        <dbReference type="ARBA" id="ARBA00022801"/>
    </source>
</evidence>
<dbReference type="GO" id="GO:0009253">
    <property type="term" value="P:peptidoglycan catabolic process"/>
    <property type="evidence" value="ECO:0007669"/>
    <property type="project" value="InterPro"/>
</dbReference>
<keyword evidence="5" id="KW-1035">Host cytoplasm</keyword>
<feature type="transmembrane region" description="Helical" evidence="8">
    <location>
        <begin position="7"/>
        <end position="28"/>
    </location>
</feature>
<keyword evidence="3 7" id="KW-0081">Bacteriolytic enzyme</keyword>
<dbReference type="GO" id="GO:0042742">
    <property type="term" value="P:defense response to bacterium"/>
    <property type="evidence" value="ECO:0007669"/>
    <property type="project" value="UniProtKB-KW"/>
</dbReference>
<comment type="similarity">
    <text evidence="7">Belongs to the glycosyl hydrolase 24 family.</text>
</comment>
<name>A0A5M6ZHM3_9PROT</name>
<dbReference type="AlphaFoldDB" id="A0A5M6ZHM3"/>
<sequence length="658" mass="70862">MARSSAIITLAVFCLALVFCGLVAWIVYRPASVQIHPEPGHDRYALVMVAAHYRSLPSRPDYVAHARQVAQHAQDAGYALIGGGVIIDPTEHQLRRSVDVLGRLTEAGAESLVYFAGHAVPGDNTIFLLATDTGPLPLTRFAEGGIRLEEIWSHPLGSSPSKTTILIETRGMGGLFSGGLTSFGTGLDMFEAPPEVTIAISDRDGPVRVSREALHRTTPVRPGLVPDAWRSHPGQEVLFTPALVTLRALENPDLINSLAEVSLAVHEQSSSQISPVIFGQSVLAAAMPRRYASPALRGLLETRRDATGDQAENGPAPDPPAEQVTAVIPEQFLEPDSDAQAEPPPAVAGDSRTGQSVIELIRMFEAFRADTYLDEAGVPTIGYGHTGPDARPGNTISYERAVQLLMRDIDIAARAVDEAVTRELTDNQRNALISLTFNIGAEAFRNSTLVRRINSDIESVSAAQFLRWVHARVPGSGMQSLSGLVSRRQMEAFLFLVQDEGVDALELILSFEPFRESAARVNDCSVIGYGRVLLPCDQVFDVQISQVEALQLLRREARAIESEIRTLVGVPVSDAQMAALISFVHQNGLEALTRSRILARLNRGDHMGAANAMRLHNAFLGGPAMQVGASQIERRAAEAALFFAHGGDYVVTPAGAAT</sequence>
<dbReference type="InterPro" id="IPR023346">
    <property type="entry name" value="Lysozyme-like_dom_sf"/>
</dbReference>
<dbReference type="GO" id="GO:0031640">
    <property type="term" value="P:killing of cells of another organism"/>
    <property type="evidence" value="ECO:0007669"/>
    <property type="project" value="UniProtKB-KW"/>
</dbReference>
<protein>
    <recommendedName>
        <fullName evidence="7">Lysozyme</fullName>
        <ecNumber evidence="7">3.2.1.17</ecNumber>
    </recommendedName>
</protein>
<dbReference type="CDD" id="cd00737">
    <property type="entry name" value="lyz_endolysin_autolysin"/>
    <property type="match status" value="1"/>
</dbReference>
<accession>A0A5M6ZHM3</accession>
<evidence type="ECO:0000256" key="3">
    <source>
        <dbReference type="ARBA" id="ARBA00022638"/>
    </source>
</evidence>
<evidence type="ECO:0000256" key="8">
    <source>
        <dbReference type="SAM" id="Phobius"/>
    </source>
</evidence>
<dbReference type="EMBL" id="VWOJ01000004">
    <property type="protein sequence ID" value="KAA5801731.1"/>
    <property type="molecule type" value="Genomic_DNA"/>
</dbReference>
<keyword evidence="6 7" id="KW-0326">Glycosidase</keyword>
<dbReference type="GO" id="GO:0016998">
    <property type="term" value="P:cell wall macromolecule catabolic process"/>
    <property type="evidence" value="ECO:0007669"/>
    <property type="project" value="InterPro"/>
</dbReference>
<dbReference type="Pfam" id="PF00959">
    <property type="entry name" value="Phage_lysozyme"/>
    <property type="match status" value="2"/>
</dbReference>
<dbReference type="PANTHER" id="PTHR38107">
    <property type="match status" value="1"/>
</dbReference>
<keyword evidence="8" id="KW-0472">Membrane</keyword>
<dbReference type="PANTHER" id="PTHR38107:SF3">
    <property type="entry name" value="LYSOZYME RRRD-RELATED"/>
    <property type="match status" value="1"/>
</dbReference>
<evidence type="ECO:0000256" key="1">
    <source>
        <dbReference type="ARBA" id="ARBA00000632"/>
    </source>
</evidence>
<keyword evidence="4 7" id="KW-0378">Hydrolase</keyword>
<dbReference type="EC" id="3.2.1.17" evidence="7"/>
<evidence type="ECO:0000256" key="6">
    <source>
        <dbReference type="ARBA" id="ARBA00023295"/>
    </source>
</evidence>
<evidence type="ECO:0000313" key="10">
    <source>
        <dbReference type="Proteomes" id="UP000325122"/>
    </source>
</evidence>
<keyword evidence="8" id="KW-1133">Transmembrane helix</keyword>
<dbReference type="Gene3D" id="1.10.530.40">
    <property type="match status" value="2"/>
</dbReference>
<evidence type="ECO:0000256" key="2">
    <source>
        <dbReference type="ARBA" id="ARBA00022529"/>
    </source>
</evidence>
<comment type="catalytic activity">
    <reaction evidence="1 7">
        <text>Hydrolysis of (1-&gt;4)-beta-linkages between N-acetylmuramic acid and N-acetyl-D-glucosamine residues in a peptidoglycan and between N-acetyl-D-glucosamine residues in chitodextrins.</text>
        <dbReference type="EC" id="3.2.1.17"/>
    </reaction>
</comment>
<keyword evidence="8" id="KW-0812">Transmembrane</keyword>